<sequence>MLRSPIFVLVLQVPAMAGVIKVPITNPILLQETLTEHTGAGNKVIKITQENGYRILEIEGESNPEECRNPPTPRSTATKLRPRMRSEDTRNQRTATSPAKSEDSRDVLELSDLAGMNWADFILQATEEIRANQSKPITADSEQPSQN</sequence>
<protein>
    <submittedName>
        <fullName evidence="1">Uncharacterized protein</fullName>
    </submittedName>
</protein>
<reference evidence="1" key="1">
    <citation type="submission" date="2023-04" db="EMBL/GenBank/DDBJ databases">
        <title>A chromosome-level genome assembly of the parasitoid wasp Eretmocerus hayati.</title>
        <authorList>
            <person name="Zhong Y."/>
            <person name="Liu S."/>
            <person name="Liu Y."/>
        </authorList>
    </citation>
    <scope>NUCLEOTIDE SEQUENCE</scope>
    <source>
        <strain evidence="1">ZJU_SS_LIU_2023</strain>
    </source>
</reference>
<name>A0ACC2NMH3_9HYME</name>
<proteinExistence type="predicted"/>
<evidence type="ECO:0000313" key="1">
    <source>
        <dbReference type="EMBL" id="KAJ8672413.1"/>
    </source>
</evidence>
<dbReference type="EMBL" id="CM056743">
    <property type="protein sequence ID" value="KAJ8672413.1"/>
    <property type="molecule type" value="Genomic_DNA"/>
</dbReference>
<keyword evidence="2" id="KW-1185">Reference proteome</keyword>
<accession>A0ACC2NMH3</accession>
<gene>
    <name evidence="1" type="ORF">QAD02_003672</name>
</gene>
<dbReference type="Proteomes" id="UP001239111">
    <property type="component" value="Chromosome 3"/>
</dbReference>
<comment type="caution">
    <text evidence="1">The sequence shown here is derived from an EMBL/GenBank/DDBJ whole genome shotgun (WGS) entry which is preliminary data.</text>
</comment>
<evidence type="ECO:0000313" key="2">
    <source>
        <dbReference type="Proteomes" id="UP001239111"/>
    </source>
</evidence>
<organism evidence="1 2">
    <name type="scientific">Eretmocerus hayati</name>
    <dbReference type="NCBI Taxonomy" id="131215"/>
    <lineage>
        <taxon>Eukaryota</taxon>
        <taxon>Metazoa</taxon>
        <taxon>Ecdysozoa</taxon>
        <taxon>Arthropoda</taxon>
        <taxon>Hexapoda</taxon>
        <taxon>Insecta</taxon>
        <taxon>Pterygota</taxon>
        <taxon>Neoptera</taxon>
        <taxon>Endopterygota</taxon>
        <taxon>Hymenoptera</taxon>
        <taxon>Apocrita</taxon>
        <taxon>Proctotrupomorpha</taxon>
        <taxon>Chalcidoidea</taxon>
        <taxon>Aphelinidae</taxon>
        <taxon>Aphelininae</taxon>
        <taxon>Eretmocerus</taxon>
    </lineage>
</organism>